<dbReference type="InterPro" id="IPR004358">
    <property type="entry name" value="Sig_transdc_His_kin-like_C"/>
</dbReference>
<evidence type="ECO:0000313" key="11">
    <source>
        <dbReference type="Proteomes" id="UP000189674"/>
    </source>
</evidence>
<keyword evidence="4 10" id="KW-0808">Transferase</keyword>
<dbReference type="OrthoDB" id="9784397at2"/>
<dbReference type="Gene3D" id="1.10.287.130">
    <property type="match status" value="1"/>
</dbReference>
<evidence type="ECO:0000256" key="3">
    <source>
        <dbReference type="ARBA" id="ARBA00022553"/>
    </source>
</evidence>
<evidence type="ECO:0000256" key="7">
    <source>
        <dbReference type="ARBA" id="ARBA00022840"/>
    </source>
</evidence>
<evidence type="ECO:0000256" key="4">
    <source>
        <dbReference type="ARBA" id="ARBA00022679"/>
    </source>
</evidence>
<dbReference type="PANTHER" id="PTHR43065">
    <property type="entry name" value="SENSOR HISTIDINE KINASE"/>
    <property type="match status" value="1"/>
</dbReference>
<dbReference type="KEGG" id="alus:STSP2_02332"/>
<feature type="domain" description="Histidine kinase" evidence="9">
    <location>
        <begin position="44"/>
        <end position="256"/>
    </location>
</feature>
<keyword evidence="8" id="KW-0902">Two-component regulatory system</keyword>
<sequence>MAGILEKRQAIHSRLATEQERNAELQSHVDSLQPLANVGLVSSMIAHEINNILTPLGSYAELSLQHPDDPNLTEKALKKTLANTKRASQILDSMLKLASNKPQPKEICNVNALLDEVFQCIARDLGKDGISVERDIPEELAVSVQPNLFQQVLMNLILNARQAMLPAGGRLRILAAIKTDCVEISVFDTGEGIAASDLGHVFEPFFTKRGSEKSDKKGSGLGLAFCKKIVEAHGGTISVDSERHVGTTFKITLPNA</sequence>
<evidence type="ECO:0000256" key="8">
    <source>
        <dbReference type="ARBA" id="ARBA00023012"/>
    </source>
</evidence>
<dbReference type="SUPFAM" id="SSF55874">
    <property type="entry name" value="ATPase domain of HSP90 chaperone/DNA topoisomerase II/histidine kinase"/>
    <property type="match status" value="1"/>
</dbReference>
<evidence type="ECO:0000313" key="10">
    <source>
        <dbReference type="EMBL" id="AQT69145.1"/>
    </source>
</evidence>
<dbReference type="Pfam" id="PF00512">
    <property type="entry name" value="HisKA"/>
    <property type="match status" value="1"/>
</dbReference>
<keyword evidence="6 10" id="KW-0418">Kinase</keyword>
<dbReference type="InterPro" id="IPR005467">
    <property type="entry name" value="His_kinase_dom"/>
</dbReference>
<keyword evidence="7" id="KW-0067">ATP-binding</keyword>
<dbReference type="GO" id="GO:0000155">
    <property type="term" value="F:phosphorelay sensor kinase activity"/>
    <property type="evidence" value="ECO:0007669"/>
    <property type="project" value="InterPro"/>
</dbReference>
<dbReference type="SMART" id="SM00387">
    <property type="entry name" value="HATPase_c"/>
    <property type="match status" value="1"/>
</dbReference>
<dbReference type="Pfam" id="PF02518">
    <property type="entry name" value="HATPase_c"/>
    <property type="match status" value="1"/>
</dbReference>
<protein>
    <recommendedName>
        <fullName evidence="2">histidine kinase</fullName>
        <ecNumber evidence="2">2.7.13.3</ecNumber>
    </recommendedName>
</protein>
<evidence type="ECO:0000256" key="1">
    <source>
        <dbReference type="ARBA" id="ARBA00000085"/>
    </source>
</evidence>
<comment type="catalytic activity">
    <reaction evidence="1">
        <text>ATP + protein L-histidine = ADP + protein N-phospho-L-histidine.</text>
        <dbReference type="EC" id="2.7.13.3"/>
    </reaction>
</comment>
<dbReference type="CDD" id="cd00075">
    <property type="entry name" value="HATPase"/>
    <property type="match status" value="1"/>
</dbReference>
<dbReference type="CDD" id="cd00082">
    <property type="entry name" value="HisKA"/>
    <property type="match status" value="1"/>
</dbReference>
<evidence type="ECO:0000256" key="5">
    <source>
        <dbReference type="ARBA" id="ARBA00022741"/>
    </source>
</evidence>
<dbReference type="PANTHER" id="PTHR43065:SF10">
    <property type="entry name" value="PEROXIDE STRESS-ACTIVATED HISTIDINE KINASE MAK3"/>
    <property type="match status" value="1"/>
</dbReference>
<dbReference type="Gene3D" id="3.30.565.10">
    <property type="entry name" value="Histidine kinase-like ATPase, C-terminal domain"/>
    <property type="match status" value="1"/>
</dbReference>
<dbReference type="InterPro" id="IPR003594">
    <property type="entry name" value="HATPase_dom"/>
</dbReference>
<evidence type="ECO:0000256" key="6">
    <source>
        <dbReference type="ARBA" id="ARBA00022777"/>
    </source>
</evidence>
<dbReference type="AlphaFoldDB" id="A0A1U9NMT7"/>
<proteinExistence type="predicted"/>
<dbReference type="STRING" id="1936003.STSP2_02332"/>
<organism evidence="10 11">
    <name type="scientific">Anaerohalosphaera lusitana</name>
    <dbReference type="NCBI Taxonomy" id="1936003"/>
    <lineage>
        <taxon>Bacteria</taxon>
        <taxon>Pseudomonadati</taxon>
        <taxon>Planctomycetota</taxon>
        <taxon>Phycisphaerae</taxon>
        <taxon>Sedimentisphaerales</taxon>
        <taxon>Anaerohalosphaeraceae</taxon>
        <taxon>Anaerohalosphaera</taxon>
    </lineage>
</organism>
<keyword evidence="5" id="KW-0547">Nucleotide-binding</keyword>
<dbReference type="EMBL" id="CP019791">
    <property type="protein sequence ID" value="AQT69145.1"/>
    <property type="molecule type" value="Genomic_DNA"/>
</dbReference>
<dbReference type="SMART" id="SM00388">
    <property type="entry name" value="HisKA"/>
    <property type="match status" value="1"/>
</dbReference>
<dbReference type="InterPro" id="IPR003661">
    <property type="entry name" value="HisK_dim/P_dom"/>
</dbReference>
<keyword evidence="3" id="KW-0597">Phosphoprotein</keyword>
<evidence type="ECO:0000256" key="2">
    <source>
        <dbReference type="ARBA" id="ARBA00012438"/>
    </source>
</evidence>
<gene>
    <name evidence="10" type="primary">kinD_2</name>
    <name evidence="10" type="ORF">STSP2_02332</name>
</gene>
<dbReference type="PRINTS" id="PR00344">
    <property type="entry name" value="BCTRLSENSOR"/>
</dbReference>
<dbReference type="SUPFAM" id="SSF47384">
    <property type="entry name" value="Homodimeric domain of signal transducing histidine kinase"/>
    <property type="match status" value="1"/>
</dbReference>
<dbReference type="RefSeq" id="WP_146662699.1">
    <property type="nucleotide sequence ID" value="NZ_CP019791.1"/>
</dbReference>
<keyword evidence="11" id="KW-1185">Reference proteome</keyword>
<dbReference type="GO" id="GO:0005524">
    <property type="term" value="F:ATP binding"/>
    <property type="evidence" value="ECO:0007669"/>
    <property type="project" value="UniProtKB-KW"/>
</dbReference>
<accession>A0A1U9NMT7</accession>
<evidence type="ECO:0000259" key="9">
    <source>
        <dbReference type="PROSITE" id="PS50109"/>
    </source>
</evidence>
<dbReference type="Proteomes" id="UP000189674">
    <property type="component" value="Chromosome"/>
</dbReference>
<dbReference type="PROSITE" id="PS50109">
    <property type="entry name" value="HIS_KIN"/>
    <property type="match status" value="1"/>
</dbReference>
<dbReference type="InterPro" id="IPR036890">
    <property type="entry name" value="HATPase_C_sf"/>
</dbReference>
<reference evidence="11" key="1">
    <citation type="submission" date="2017-02" db="EMBL/GenBank/DDBJ databases">
        <title>Comparative genomics and description of representatives of a novel lineage of planctomycetes thriving in anoxic sediments.</title>
        <authorList>
            <person name="Spring S."/>
            <person name="Bunk B."/>
            <person name="Sproer C."/>
        </authorList>
    </citation>
    <scope>NUCLEOTIDE SEQUENCE [LARGE SCALE GENOMIC DNA]</scope>
    <source>
        <strain evidence="11">ST-NAGAB-D1</strain>
    </source>
</reference>
<name>A0A1U9NMT7_9BACT</name>
<dbReference type="EC" id="2.7.13.3" evidence="2"/>
<dbReference type="InterPro" id="IPR036097">
    <property type="entry name" value="HisK_dim/P_sf"/>
</dbReference>